<comment type="caution">
    <text evidence="1">The sequence shown here is derived from an EMBL/GenBank/DDBJ whole genome shotgun (WGS) entry which is preliminary data.</text>
</comment>
<sequence>MTTTNNLQQQQHSPSHERPILLKAESSQGSVECFDSYLSTSPQIFPSASQPAFWQQFICSCIWSKPIVSTNATVRIYVPAQRLRESKNIILQVLSQLRVFAENLFTFLDSSGNTMLHLAAKLSPPSQLSRISGAALQMQRELQWYKEVESIITLQTRILLM</sequence>
<proteinExistence type="predicted"/>
<dbReference type="PANTHER" id="PTHR24177:SF365">
    <property type="entry name" value="ANKYRIN REPEAT-CONTAINING PROTEIN NPR4-LIKE ISOFORM X1"/>
    <property type="match status" value="1"/>
</dbReference>
<organism evidence="1">
    <name type="scientific">Populus alba</name>
    <name type="common">White poplar</name>
    <dbReference type="NCBI Taxonomy" id="43335"/>
    <lineage>
        <taxon>Eukaryota</taxon>
        <taxon>Viridiplantae</taxon>
        <taxon>Streptophyta</taxon>
        <taxon>Embryophyta</taxon>
        <taxon>Tracheophyta</taxon>
        <taxon>Spermatophyta</taxon>
        <taxon>Magnoliopsida</taxon>
        <taxon>eudicotyledons</taxon>
        <taxon>Gunneridae</taxon>
        <taxon>Pentapetalae</taxon>
        <taxon>rosids</taxon>
        <taxon>fabids</taxon>
        <taxon>Malpighiales</taxon>
        <taxon>Salicaceae</taxon>
        <taxon>Saliceae</taxon>
        <taxon>Populus</taxon>
    </lineage>
</organism>
<dbReference type="AlphaFoldDB" id="A0A4V6XVT4"/>
<dbReference type="PANTHER" id="PTHR24177">
    <property type="entry name" value="CASKIN"/>
    <property type="match status" value="1"/>
</dbReference>
<accession>A0A4V6XVT4</accession>
<name>A0A4V6XVT4_POPAL</name>
<gene>
    <name evidence="1" type="ORF">D5086_0000310550</name>
</gene>
<reference evidence="1" key="1">
    <citation type="submission" date="2018-10" db="EMBL/GenBank/DDBJ databases">
        <title>Population genomic analysis revealed the cold adaptation of white poplar.</title>
        <authorList>
            <person name="Liu Y.-J."/>
        </authorList>
    </citation>
    <scope>NUCLEOTIDE SEQUENCE [LARGE SCALE GENOMIC DNA]</scope>
    <source>
        <strain evidence="1">PAL-ZL1</strain>
    </source>
</reference>
<protein>
    <submittedName>
        <fullName evidence="1">Uncharacterized protein</fullName>
    </submittedName>
</protein>
<dbReference type="GO" id="GO:0016020">
    <property type="term" value="C:membrane"/>
    <property type="evidence" value="ECO:0007669"/>
    <property type="project" value="TreeGrafter"/>
</dbReference>
<dbReference type="EMBL" id="RCHU01001203">
    <property type="protein sequence ID" value="TKR66365.1"/>
    <property type="molecule type" value="Genomic_DNA"/>
</dbReference>
<evidence type="ECO:0000313" key="1">
    <source>
        <dbReference type="EMBL" id="TKR66365.1"/>
    </source>
</evidence>
<dbReference type="STRING" id="43335.A0A4V6XVT4"/>